<sequence length="423" mass="48707">MLDIKFIRENKEIVQAGAKKKKIEVDIGKLIALDDLRLKELKELENLRAEINRVSNDIARDQDPALKIQLIEEMRSVKEEIKSKEEKFKKIMDDWQKMMLQVPNVPDMSVPEGVSENDNKELRTWGEKPTFSFEPKDHIEIMNKLGMLDLERGVKAHGFRGYFLKNDGALLSWAIWNYAQDFFLKKNFTPFIAPAIVNKEHFLGTGHLPGGAEDIFQTQDGQYLAGTAEVPMMAYHAGEILKEEELPKRYLAFSACFRREAGAHSKDVKGLIRVHEFYKLEQLIICKASHEESVKFHEELNRNTEEFIESLGIPYRQVAICTGDLKGAHVKSYDTELWVPKEGKYREIASASYYHDFQTRRFGTRYKDSEGKILYTHSLNATAIPTPRILVSLVENFQQADGSVKIPEVLRKYMGDQEFIGKK</sequence>
<feature type="binding site" evidence="16">
    <location>
        <begin position="274"/>
        <end position="277"/>
    </location>
    <ligand>
        <name>ATP</name>
        <dbReference type="ChEBI" id="CHEBI:30616"/>
    </ligand>
</feature>
<dbReference type="NCBIfam" id="TIGR00414">
    <property type="entry name" value="serS"/>
    <property type="match status" value="1"/>
</dbReference>
<evidence type="ECO:0000256" key="15">
    <source>
        <dbReference type="PIRSR" id="PIRSR001529-1"/>
    </source>
</evidence>
<dbReference type="PRINTS" id="PR00981">
    <property type="entry name" value="TRNASYNTHSER"/>
</dbReference>
<evidence type="ECO:0000256" key="7">
    <source>
        <dbReference type="ARBA" id="ARBA00022741"/>
    </source>
</evidence>
<evidence type="ECO:0000256" key="5">
    <source>
        <dbReference type="ARBA" id="ARBA00022490"/>
    </source>
</evidence>
<dbReference type="InterPro" id="IPR006195">
    <property type="entry name" value="aa-tRNA-synth_II"/>
</dbReference>
<keyword evidence="8 16" id="KW-0067">ATP-binding</keyword>
<dbReference type="CDD" id="cd00770">
    <property type="entry name" value="SerRS_core"/>
    <property type="match status" value="1"/>
</dbReference>
<evidence type="ECO:0000256" key="8">
    <source>
        <dbReference type="ARBA" id="ARBA00022840"/>
    </source>
</evidence>
<protein>
    <recommendedName>
        <fullName evidence="11 14">Serine--tRNA ligase</fullName>
        <ecNumber evidence="4 14">6.1.1.11</ecNumber>
    </recommendedName>
</protein>
<feature type="site" description="Important for serine binding" evidence="15">
    <location>
        <position position="382"/>
    </location>
</feature>
<dbReference type="InterPro" id="IPR033729">
    <property type="entry name" value="SerRS_core"/>
</dbReference>
<dbReference type="GO" id="GO:0005524">
    <property type="term" value="F:ATP binding"/>
    <property type="evidence" value="ECO:0007669"/>
    <property type="project" value="UniProtKB-KW"/>
</dbReference>
<evidence type="ECO:0000256" key="11">
    <source>
        <dbReference type="ARBA" id="ARBA00039158"/>
    </source>
</evidence>
<evidence type="ECO:0000256" key="1">
    <source>
        <dbReference type="ARBA" id="ARBA00004496"/>
    </source>
</evidence>
<dbReference type="GO" id="GO:0004828">
    <property type="term" value="F:serine-tRNA ligase activity"/>
    <property type="evidence" value="ECO:0007669"/>
    <property type="project" value="UniProtKB-UniRule"/>
</dbReference>
<keyword evidence="6 19" id="KW-0436">Ligase</keyword>
<evidence type="ECO:0000256" key="9">
    <source>
        <dbReference type="ARBA" id="ARBA00022917"/>
    </source>
</evidence>
<evidence type="ECO:0000256" key="4">
    <source>
        <dbReference type="ARBA" id="ARBA00012840"/>
    </source>
</evidence>
<dbReference type="AlphaFoldDB" id="A0A1F6Y7S7"/>
<evidence type="ECO:0000256" key="2">
    <source>
        <dbReference type="ARBA" id="ARBA00005045"/>
    </source>
</evidence>
<comment type="pathway">
    <text evidence="2">Aminoacyl-tRNA biosynthesis; selenocysteinyl-tRNA(Sec) biosynthesis; L-seryl-tRNA(Sec) from L-serine and tRNA(Sec): step 1/1.</text>
</comment>
<comment type="caution">
    <text evidence="19">The sequence shown here is derived from an EMBL/GenBank/DDBJ whole genome shotgun (WGS) entry which is preliminary data.</text>
</comment>
<dbReference type="InterPro" id="IPR042103">
    <property type="entry name" value="SerRS_1_N_sf"/>
</dbReference>
<name>A0A1F6Y7S7_9BACT</name>
<evidence type="ECO:0000259" key="18">
    <source>
        <dbReference type="PROSITE" id="PS50862"/>
    </source>
</evidence>
<organism evidence="19 20">
    <name type="scientific">Candidatus Nomurabacteria bacterium RIFCSPLOWO2_12_FULL_44_11</name>
    <dbReference type="NCBI Taxonomy" id="1801796"/>
    <lineage>
        <taxon>Bacteria</taxon>
        <taxon>Candidatus Nomuraibacteriota</taxon>
    </lineage>
</organism>
<dbReference type="PIRSF" id="PIRSF001529">
    <property type="entry name" value="Ser-tRNA-synth_IIa"/>
    <property type="match status" value="1"/>
</dbReference>
<keyword evidence="7" id="KW-0547">Nucleotide-binding</keyword>
<dbReference type="PANTHER" id="PTHR43697">
    <property type="entry name" value="SERYL-TRNA SYNTHETASE"/>
    <property type="match status" value="1"/>
</dbReference>
<feature type="binding site" evidence="15">
    <location>
        <position position="258"/>
    </location>
    <ligand>
        <name>L-serine</name>
        <dbReference type="ChEBI" id="CHEBI:33384"/>
    </ligand>
</feature>
<dbReference type="Pfam" id="PF00587">
    <property type="entry name" value="tRNA-synt_2b"/>
    <property type="match status" value="1"/>
</dbReference>
<dbReference type="Pfam" id="PF02403">
    <property type="entry name" value="Seryl_tRNA_N"/>
    <property type="match status" value="1"/>
</dbReference>
<dbReference type="SUPFAM" id="SSF55681">
    <property type="entry name" value="Class II aaRS and biotin synthetases"/>
    <property type="match status" value="1"/>
</dbReference>
<comment type="catalytic activity">
    <reaction evidence="12">
        <text>tRNA(Sec) + L-serine + ATP = L-seryl-tRNA(Sec) + AMP + diphosphate + H(+)</text>
        <dbReference type="Rhea" id="RHEA:42580"/>
        <dbReference type="Rhea" id="RHEA-COMP:9742"/>
        <dbReference type="Rhea" id="RHEA-COMP:10128"/>
        <dbReference type="ChEBI" id="CHEBI:15378"/>
        <dbReference type="ChEBI" id="CHEBI:30616"/>
        <dbReference type="ChEBI" id="CHEBI:33019"/>
        <dbReference type="ChEBI" id="CHEBI:33384"/>
        <dbReference type="ChEBI" id="CHEBI:78442"/>
        <dbReference type="ChEBI" id="CHEBI:78533"/>
        <dbReference type="ChEBI" id="CHEBI:456215"/>
        <dbReference type="EC" id="6.1.1.11"/>
    </reaction>
</comment>
<evidence type="ECO:0000256" key="13">
    <source>
        <dbReference type="ARBA" id="ARBA00048823"/>
    </source>
</evidence>
<evidence type="ECO:0000256" key="10">
    <source>
        <dbReference type="ARBA" id="ARBA00023146"/>
    </source>
</evidence>
<keyword evidence="10" id="KW-0030">Aminoacyl-tRNA synthetase</keyword>
<dbReference type="InterPro" id="IPR045864">
    <property type="entry name" value="aa-tRNA-synth_II/BPL/LPL"/>
</dbReference>
<feature type="coiled-coil region" evidence="17">
    <location>
        <begin position="37"/>
        <end position="94"/>
    </location>
</feature>
<keyword evidence="9" id="KW-0648">Protein biosynthesis</keyword>
<evidence type="ECO:0000256" key="3">
    <source>
        <dbReference type="ARBA" id="ARBA00010728"/>
    </source>
</evidence>
<accession>A0A1F6Y7S7</accession>
<evidence type="ECO:0000256" key="14">
    <source>
        <dbReference type="NCBIfam" id="TIGR00414"/>
    </source>
</evidence>
<evidence type="ECO:0000256" key="17">
    <source>
        <dbReference type="SAM" id="Coils"/>
    </source>
</evidence>
<comment type="subcellular location">
    <subcellularLocation>
        <location evidence="1">Cytoplasm</location>
    </subcellularLocation>
</comment>
<dbReference type="EC" id="6.1.1.11" evidence="4 14"/>
<feature type="binding site" evidence="15">
    <location>
        <position position="227"/>
    </location>
    <ligand>
        <name>L-serine</name>
        <dbReference type="ChEBI" id="CHEBI:33384"/>
    </ligand>
</feature>
<dbReference type="Gene3D" id="1.10.287.40">
    <property type="entry name" value="Serine-tRNA synthetase, tRNA binding domain"/>
    <property type="match status" value="1"/>
</dbReference>
<evidence type="ECO:0000313" key="19">
    <source>
        <dbReference type="EMBL" id="OGJ02428.1"/>
    </source>
</evidence>
<proteinExistence type="inferred from homology"/>
<feature type="binding site" evidence="16">
    <location>
        <begin position="347"/>
        <end position="350"/>
    </location>
    <ligand>
        <name>ATP</name>
        <dbReference type="ChEBI" id="CHEBI:30616"/>
    </ligand>
</feature>
<dbReference type="Proteomes" id="UP000178645">
    <property type="component" value="Unassembled WGS sequence"/>
</dbReference>
<keyword evidence="5" id="KW-0963">Cytoplasm</keyword>
<evidence type="ECO:0000313" key="20">
    <source>
        <dbReference type="Proteomes" id="UP000178645"/>
    </source>
</evidence>
<dbReference type="GO" id="GO:0006434">
    <property type="term" value="P:seryl-tRNA aminoacylation"/>
    <property type="evidence" value="ECO:0007669"/>
    <property type="project" value="UniProtKB-UniRule"/>
</dbReference>
<dbReference type="InterPro" id="IPR002317">
    <property type="entry name" value="Ser-tRNA-ligase_type_1"/>
</dbReference>
<dbReference type="InterPro" id="IPR002314">
    <property type="entry name" value="aa-tRNA-synt_IIb"/>
</dbReference>
<dbReference type="GO" id="GO:0005737">
    <property type="term" value="C:cytoplasm"/>
    <property type="evidence" value="ECO:0007669"/>
    <property type="project" value="UniProtKB-SubCell"/>
</dbReference>
<dbReference type="PROSITE" id="PS50862">
    <property type="entry name" value="AA_TRNA_LIGASE_II"/>
    <property type="match status" value="1"/>
</dbReference>
<dbReference type="EMBL" id="MFVU01000002">
    <property type="protein sequence ID" value="OGJ02428.1"/>
    <property type="molecule type" value="Genomic_DNA"/>
</dbReference>
<feature type="domain" description="Aminoacyl-transfer RNA synthetases class-II family profile" evidence="18">
    <location>
        <begin position="137"/>
        <end position="407"/>
    </location>
</feature>
<feature type="binding site" evidence="16">
    <location>
        <begin position="258"/>
        <end position="260"/>
    </location>
    <ligand>
        <name>ATP</name>
        <dbReference type="ChEBI" id="CHEBI:30616"/>
    </ligand>
</feature>
<dbReference type="Gene3D" id="3.30.930.10">
    <property type="entry name" value="Bira Bifunctional Protein, Domain 2"/>
    <property type="match status" value="1"/>
</dbReference>
<gene>
    <name evidence="19" type="ORF">A3G53_03390</name>
</gene>
<keyword evidence="17" id="KW-0175">Coiled coil</keyword>
<feature type="binding site" evidence="15">
    <location>
        <position position="380"/>
    </location>
    <ligand>
        <name>L-serine</name>
        <dbReference type="ChEBI" id="CHEBI:33384"/>
    </ligand>
</feature>
<feature type="binding site" evidence="15">
    <location>
        <position position="281"/>
    </location>
    <ligand>
        <name>L-serine</name>
        <dbReference type="ChEBI" id="CHEBI:33384"/>
    </ligand>
</feature>
<reference evidence="19 20" key="1">
    <citation type="journal article" date="2016" name="Nat. Commun.">
        <title>Thousands of microbial genomes shed light on interconnected biogeochemical processes in an aquifer system.</title>
        <authorList>
            <person name="Anantharaman K."/>
            <person name="Brown C.T."/>
            <person name="Hug L.A."/>
            <person name="Sharon I."/>
            <person name="Castelle C.J."/>
            <person name="Probst A.J."/>
            <person name="Thomas B.C."/>
            <person name="Singh A."/>
            <person name="Wilkins M.J."/>
            <person name="Karaoz U."/>
            <person name="Brodie E.L."/>
            <person name="Williams K.H."/>
            <person name="Hubbard S.S."/>
            <person name="Banfield J.F."/>
        </authorList>
    </citation>
    <scope>NUCLEOTIDE SEQUENCE [LARGE SCALE GENOMIC DNA]</scope>
</reference>
<dbReference type="PANTHER" id="PTHR43697:SF1">
    <property type="entry name" value="SERINE--TRNA LIGASE"/>
    <property type="match status" value="1"/>
</dbReference>
<evidence type="ECO:0000256" key="12">
    <source>
        <dbReference type="ARBA" id="ARBA00047929"/>
    </source>
</evidence>
<evidence type="ECO:0000256" key="6">
    <source>
        <dbReference type="ARBA" id="ARBA00022598"/>
    </source>
</evidence>
<dbReference type="InterPro" id="IPR010978">
    <property type="entry name" value="tRNA-bd_arm"/>
</dbReference>
<comment type="similarity">
    <text evidence="3">Belongs to the class-II aminoacyl-tRNA synthetase family. Type-1 seryl-tRNA synthetase subfamily.</text>
</comment>
<dbReference type="InterPro" id="IPR015866">
    <property type="entry name" value="Ser-tRNA-synth_1_N"/>
</dbReference>
<comment type="catalytic activity">
    <reaction evidence="13">
        <text>tRNA(Ser) + L-serine + ATP = L-seryl-tRNA(Ser) + AMP + diphosphate + H(+)</text>
        <dbReference type="Rhea" id="RHEA:12292"/>
        <dbReference type="Rhea" id="RHEA-COMP:9669"/>
        <dbReference type="Rhea" id="RHEA-COMP:9703"/>
        <dbReference type="ChEBI" id="CHEBI:15378"/>
        <dbReference type="ChEBI" id="CHEBI:30616"/>
        <dbReference type="ChEBI" id="CHEBI:33019"/>
        <dbReference type="ChEBI" id="CHEBI:33384"/>
        <dbReference type="ChEBI" id="CHEBI:78442"/>
        <dbReference type="ChEBI" id="CHEBI:78533"/>
        <dbReference type="ChEBI" id="CHEBI:456215"/>
        <dbReference type="EC" id="6.1.1.11"/>
    </reaction>
</comment>
<dbReference type="SUPFAM" id="SSF46589">
    <property type="entry name" value="tRNA-binding arm"/>
    <property type="match status" value="1"/>
</dbReference>
<evidence type="ECO:0000256" key="16">
    <source>
        <dbReference type="PIRSR" id="PIRSR001529-2"/>
    </source>
</evidence>